<sequence length="208" mass="24360">MFILNSQVYFNKKNFIEVIGMPASGKTTLVKQLVNEKTKCINVNEHLPKGTIQRQLRKIKCGLLLFIDSPNGFIRDTKIILSSKQNSKINLYSVLSNWYLIVYQNRNYSVDENEYIWDQGLFQAIWSIYYSALNEFDYLGLLKDKNLPHTVFLTDVNNEELILRSHQRQDSNRLNYDDKEKIVKGRKALARTLQVMEQVGYQQKRKSG</sequence>
<protein>
    <submittedName>
        <fullName evidence="1">Uncharacterized protein</fullName>
    </submittedName>
</protein>
<dbReference type="KEGG" id="thl:TEH_04000"/>
<dbReference type="AlphaFoldDB" id="A0AAN1SF24"/>
<organism evidence="1 2">
    <name type="scientific">Tetragenococcus halophilus (strain DSM 20338 / JCM 20259 / NCIMB 9735 / NBRC 12172)</name>
    <name type="common">Pediococcus halophilus</name>
    <dbReference type="NCBI Taxonomy" id="945021"/>
    <lineage>
        <taxon>Bacteria</taxon>
        <taxon>Bacillati</taxon>
        <taxon>Bacillota</taxon>
        <taxon>Bacilli</taxon>
        <taxon>Lactobacillales</taxon>
        <taxon>Enterococcaceae</taxon>
        <taxon>Tetragenococcus</taxon>
    </lineage>
</organism>
<name>A0AAN1SF24_TETHN</name>
<accession>A0AAN1SF24</accession>
<evidence type="ECO:0000313" key="2">
    <source>
        <dbReference type="Proteomes" id="UP000002663"/>
    </source>
</evidence>
<gene>
    <name evidence="1" type="ordered locus">TEH_04000</name>
</gene>
<reference evidence="1 2" key="1">
    <citation type="submission" date="2011-01" db="EMBL/GenBank/DDBJ databases">
        <title>Whole genome sequence of Tetragenococcus halophilus NBRC 12172.</title>
        <authorList>
            <person name="Nakazawa H."/>
            <person name="Omata S."/>
            <person name="Koga C."/>
            <person name="Watanabe Y."/>
            <person name="Katano Y."/>
            <person name="Ito N."/>
            <person name="Tsukatani N."/>
            <person name="Ankai A."/>
            <person name="Oguchi A."/>
            <person name="Fukui S."/>
            <person name="Yashiro I."/>
            <person name="Kamata S."/>
            <person name="Hashimoto Y."/>
            <person name="Yamazaki J."/>
            <person name="Taguchi H."/>
            <person name="Tanaka A."/>
            <person name="Koyama T."/>
            <person name="Ichige A."/>
            <person name="Hanya Y."/>
            <person name="Tanikawa S."/>
            <person name="Yamazaki S."/>
            <person name="Fujita N."/>
        </authorList>
    </citation>
    <scope>NUCLEOTIDE SEQUENCE [LARGE SCALE GENOMIC DNA]</scope>
    <source>
        <strain evidence="2">DSM 20338 / JCM 20259 / NCIMB 9735 / NBRC 12172</strain>
    </source>
</reference>
<dbReference type="EMBL" id="AP012046">
    <property type="protein sequence ID" value="BAK93727.1"/>
    <property type="molecule type" value="Genomic_DNA"/>
</dbReference>
<proteinExistence type="predicted"/>
<dbReference type="InterPro" id="IPR027417">
    <property type="entry name" value="P-loop_NTPase"/>
</dbReference>
<evidence type="ECO:0000313" key="1">
    <source>
        <dbReference type="EMBL" id="BAK93727.1"/>
    </source>
</evidence>
<dbReference type="SUPFAM" id="SSF52540">
    <property type="entry name" value="P-loop containing nucleoside triphosphate hydrolases"/>
    <property type="match status" value="1"/>
</dbReference>
<dbReference type="Gene3D" id="3.40.50.300">
    <property type="entry name" value="P-loop containing nucleotide triphosphate hydrolases"/>
    <property type="match status" value="1"/>
</dbReference>
<dbReference type="Proteomes" id="UP000002663">
    <property type="component" value="Chromosome"/>
</dbReference>